<reference evidence="5" key="1">
    <citation type="submission" date="2017-02" db="UniProtKB">
        <authorList>
            <consortium name="WormBaseParasite"/>
        </authorList>
    </citation>
    <scope>IDENTIFICATION</scope>
</reference>
<evidence type="ECO:0000313" key="3">
    <source>
        <dbReference type="EMBL" id="VDO16480.1"/>
    </source>
</evidence>
<dbReference type="EMBL" id="UZAE01015723">
    <property type="protein sequence ID" value="VDO16480.1"/>
    <property type="molecule type" value="Genomic_DNA"/>
</dbReference>
<dbReference type="AlphaFoldDB" id="A0A0R3U0J2"/>
<keyword evidence="2" id="KW-0812">Transmembrane</keyword>
<reference evidence="3 4" key="2">
    <citation type="submission" date="2018-11" db="EMBL/GenBank/DDBJ databases">
        <authorList>
            <consortium name="Pathogen Informatics"/>
        </authorList>
    </citation>
    <scope>NUCLEOTIDE SEQUENCE [LARGE SCALE GENOMIC DNA]</scope>
</reference>
<proteinExistence type="predicted"/>
<keyword evidence="2" id="KW-0472">Membrane</keyword>
<gene>
    <name evidence="3" type="ORF">HNAJ_LOCUS13615</name>
</gene>
<dbReference type="Proteomes" id="UP000278807">
    <property type="component" value="Unassembled WGS sequence"/>
</dbReference>
<evidence type="ECO:0000256" key="1">
    <source>
        <dbReference type="SAM" id="MobiDB-lite"/>
    </source>
</evidence>
<protein>
    <submittedName>
        <fullName evidence="5">GINS complex subunit 1</fullName>
    </submittedName>
</protein>
<accession>A0A0R3U0J2</accession>
<dbReference type="WBParaSite" id="HNAJ_0001364101-mRNA-1">
    <property type="protein sequence ID" value="HNAJ_0001364101-mRNA-1"/>
    <property type="gene ID" value="HNAJ_0001364101"/>
</dbReference>
<organism evidence="5">
    <name type="scientific">Rodentolepis nana</name>
    <name type="common">Dwarf tapeworm</name>
    <name type="synonym">Hymenolepis nana</name>
    <dbReference type="NCBI Taxonomy" id="102285"/>
    <lineage>
        <taxon>Eukaryota</taxon>
        <taxon>Metazoa</taxon>
        <taxon>Spiralia</taxon>
        <taxon>Lophotrochozoa</taxon>
        <taxon>Platyhelminthes</taxon>
        <taxon>Cestoda</taxon>
        <taxon>Eucestoda</taxon>
        <taxon>Cyclophyllidea</taxon>
        <taxon>Hymenolepididae</taxon>
        <taxon>Rodentolepis</taxon>
    </lineage>
</organism>
<evidence type="ECO:0000313" key="5">
    <source>
        <dbReference type="WBParaSite" id="HNAJ_0001364101-mRNA-1"/>
    </source>
</evidence>
<evidence type="ECO:0000256" key="2">
    <source>
        <dbReference type="SAM" id="Phobius"/>
    </source>
</evidence>
<keyword evidence="4" id="KW-1185">Reference proteome</keyword>
<sequence length="215" mass="24633">MSIALFVLQADVNNCTYSTNEYAHTVAVMQTRLEDYMRNIDWLDGKLFPPANELELCLDKLHSIRYHAAEEKKVKLSRSQSDGLPKTTTTITPTTTTTTAAGSKCPVYLRLFNKNSISRLLVQWEHDKIINIIERSGFTVTYSHAVDLLAERNWTLKSVDCLRFFCLPHCSTPIILISIFGVTIPARFVIRLAGFLLKRLVNTLYLRFCPWLFLQ</sequence>
<feature type="transmembrane region" description="Helical" evidence="2">
    <location>
        <begin position="174"/>
        <end position="197"/>
    </location>
</feature>
<evidence type="ECO:0000313" key="4">
    <source>
        <dbReference type="Proteomes" id="UP000278807"/>
    </source>
</evidence>
<feature type="compositionally biased region" description="Low complexity" evidence="1">
    <location>
        <begin position="87"/>
        <end position="97"/>
    </location>
</feature>
<name>A0A0R3U0J2_RODNA</name>
<feature type="region of interest" description="Disordered" evidence="1">
    <location>
        <begin position="77"/>
        <end position="97"/>
    </location>
</feature>
<keyword evidence="2" id="KW-1133">Transmembrane helix</keyword>